<evidence type="ECO:0000313" key="1">
    <source>
        <dbReference type="EMBL" id="MBX46346.1"/>
    </source>
</evidence>
<proteinExistence type="predicted"/>
<reference evidence="1" key="1">
    <citation type="submission" date="2018-02" db="EMBL/GenBank/DDBJ databases">
        <title>Rhizophora mucronata_Transcriptome.</title>
        <authorList>
            <person name="Meera S.P."/>
            <person name="Sreeshan A."/>
            <person name="Augustine A."/>
        </authorList>
    </citation>
    <scope>NUCLEOTIDE SEQUENCE</scope>
    <source>
        <tissue evidence="1">Leaf</tissue>
    </source>
</reference>
<protein>
    <submittedName>
        <fullName evidence="1">Uncharacterized protein</fullName>
    </submittedName>
</protein>
<accession>A0A2P2NV08</accession>
<dbReference type="EMBL" id="GGEC01065862">
    <property type="protein sequence ID" value="MBX46346.1"/>
    <property type="molecule type" value="Transcribed_RNA"/>
</dbReference>
<name>A0A2P2NV08_RHIMU</name>
<organism evidence="1">
    <name type="scientific">Rhizophora mucronata</name>
    <name type="common">Asiatic mangrove</name>
    <dbReference type="NCBI Taxonomy" id="61149"/>
    <lineage>
        <taxon>Eukaryota</taxon>
        <taxon>Viridiplantae</taxon>
        <taxon>Streptophyta</taxon>
        <taxon>Embryophyta</taxon>
        <taxon>Tracheophyta</taxon>
        <taxon>Spermatophyta</taxon>
        <taxon>Magnoliopsida</taxon>
        <taxon>eudicotyledons</taxon>
        <taxon>Gunneridae</taxon>
        <taxon>Pentapetalae</taxon>
        <taxon>rosids</taxon>
        <taxon>fabids</taxon>
        <taxon>Malpighiales</taxon>
        <taxon>Rhizophoraceae</taxon>
        <taxon>Rhizophora</taxon>
    </lineage>
</organism>
<sequence>MSFNSMLVESSRG</sequence>